<organism evidence="3 4">
    <name type="scientific">Mesorhabditis spiculigera</name>
    <dbReference type="NCBI Taxonomy" id="96644"/>
    <lineage>
        <taxon>Eukaryota</taxon>
        <taxon>Metazoa</taxon>
        <taxon>Ecdysozoa</taxon>
        <taxon>Nematoda</taxon>
        <taxon>Chromadorea</taxon>
        <taxon>Rhabditida</taxon>
        <taxon>Rhabditina</taxon>
        <taxon>Rhabditomorpha</taxon>
        <taxon>Rhabditoidea</taxon>
        <taxon>Rhabditidae</taxon>
        <taxon>Mesorhabditinae</taxon>
        <taxon>Mesorhabditis</taxon>
    </lineage>
</organism>
<dbReference type="EMBL" id="CATQJA010002650">
    <property type="protein sequence ID" value="CAJ0577371.1"/>
    <property type="molecule type" value="Genomic_DNA"/>
</dbReference>
<protein>
    <submittedName>
        <fullName evidence="3">Uncharacterized protein</fullName>
    </submittedName>
</protein>
<keyword evidence="2" id="KW-0812">Transmembrane</keyword>
<keyword evidence="4" id="KW-1185">Reference proteome</keyword>
<keyword evidence="2" id="KW-1133">Transmembrane helix</keyword>
<dbReference type="AlphaFoldDB" id="A0AA36CXU1"/>
<keyword evidence="2" id="KW-0472">Membrane</keyword>
<name>A0AA36CXU1_9BILA</name>
<feature type="region of interest" description="Disordered" evidence="1">
    <location>
        <begin position="168"/>
        <end position="188"/>
    </location>
</feature>
<gene>
    <name evidence="3" type="ORF">MSPICULIGERA_LOCUS15644</name>
</gene>
<evidence type="ECO:0000256" key="1">
    <source>
        <dbReference type="SAM" id="MobiDB-lite"/>
    </source>
</evidence>
<dbReference type="Proteomes" id="UP001177023">
    <property type="component" value="Unassembled WGS sequence"/>
</dbReference>
<feature type="transmembrane region" description="Helical" evidence="2">
    <location>
        <begin position="58"/>
        <end position="82"/>
    </location>
</feature>
<comment type="caution">
    <text evidence="3">The sequence shown here is derived from an EMBL/GenBank/DDBJ whole genome shotgun (WGS) entry which is preliminary data.</text>
</comment>
<accession>A0AA36CXU1</accession>
<feature type="non-terminal residue" evidence="3">
    <location>
        <position position="1"/>
    </location>
</feature>
<evidence type="ECO:0000256" key="2">
    <source>
        <dbReference type="SAM" id="Phobius"/>
    </source>
</evidence>
<evidence type="ECO:0000313" key="3">
    <source>
        <dbReference type="EMBL" id="CAJ0577371.1"/>
    </source>
</evidence>
<proteinExistence type="predicted"/>
<evidence type="ECO:0000313" key="4">
    <source>
        <dbReference type="Proteomes" id="UP001177023"/>
    </source>
</evidence>
<sequence length="188" mass="21535">MFQASEDGKQRWTLITVVVGVTTAINLGVCIVFRVLLDSEDEKNEPLIKGELRDRMTAFLGVFTMTFFFGCWCCFCCGGWVFQAILSVPLYCYRGCGKVLFGAANLHRFTREERRASDKEQIVEDVVMTARGCPREQSFTREPRDMMAWERAPPFDFLVHLESVDARLPPRSQPPQRTRAYSIDVGFQ</sequence>
<feature type="transmembrane region" description="Helical" evidence="2">
    <location>
        <begin position="12"/>
        <end position="37"/>
    </location>
</feature>
<reference evidence="3" key="1">
    <citation type="submission" date="2023-06" db="EMBL/GenBank/DDBJ databases">
        <authorList>
            <person name="Delattre M."/>
        </authorList>
    </citation>
    <scope>NUCLEOTIDE SEQUENCE</scope>
    <source>
        <strain evidence="3">AF72</strain>
    </source>
</reference>